<organism evidence="1 2">
    <name type="scientific">Breznakia pachnodae</name>
    <dbReference type="NCBI Taxonomy" id="265178"/>
    <lineage>
        <taxon>Bacteria</taxon>
        <taxon>Bacillati</taxon>
        <taxon>Bacillota</taxon>
        <taxon>Erysipelotrichia</taxon>
        <taxon>Erysipelotrichales</taxon>
        <taxon>Erysipelotrichaceae</taxon>
        <taxon>Breznakia</taxon>
    </lineage>
</organism>
<dbReference type="Gene3D" id="3.30.460.10">
    <property type="entry name" value="Beta Polymerase, domain 2"/>
    <property type="match status" value="1"/>
</dbReference>
<accession>A0ABU0DYL4</accession>
<dbReference type="SUPFAM" id="SSF81301">
    <property type="entry name" value="Nucleotidyltransferase"/>
    <property type="match status" value="1"/>
</dbReference>
<dbReference type="PANTHER" id="PTHR34822:SF1">
    <property type="entry name" value="GRPB FAMILY PROTEIN"/>
    <property type="match status" value="1"/>
</dbReference>
<comment type="caution">
    <text evidence="1">The sequence shown here is derived from an EMBL/GenBank/DDBJ whole genome shotgun (WGS) entry which is preliminary data.</text>
</comment>
<keyword evidence="2" id="KW-1185">Reference proteome</keyword>
<proteinExistence type="predicted"/>
<sequence length="191" mass="22968">MKKQLSQMSIEELWELFPIQLTEHNKDWKCWFDEEKMLLDQILKDVYPLRIAHIGSTAIPAIYAKPIVDILIETDGDWNIIEKQLIQSGYIFMSQSDNRKSFNKGYTENGFAQKVFHLHLRHIGDNDELYFRDYLNEHLKVAKEYETMKLGLWKRFEHNRDAYTNHKTEFVNKYTKKAKKLYKNKYNKVTI</sequence>
<name>A0ABU0DYL4_9FIRM</name>
<reference evidence="1 2" key="1">
    <citation type="submission" date="2023-07" db="EMBL/GenBank/DDBJ databases">
        <title>Genomic Encyclopedia of Type Strains, Phase IV (KMG-IV): sequencing the most valuable type-strain genomes for metagenomic binning, comparative biology and taxonomic classification.</title>
        <authorList>
            <person name="Goeker M."/>
        </authorList>
    </citation>
    <scope>NUCLEOTIDE SEQUENCE [LARGE SCALE GENOMIC DNA]</scope>
    <source>
        <strain evidence="1 2">DSM 16784</strain>
    </source>
</reference>
<dbReference type="EMBL" id="JAUSUR010000001">
    <property type="protein sequence ID" value="MDQ0359727.1"/>
    <property type="molecule type" value="Genomic_DNA"/>
</dbReference>
<dbReference type="PANTHER" id="PTHR34822">
    <property type="entry name" value="GRPB DOMAIN PROTEIN (AFU_ORTHOLOGUE AFUA_1G01530)"/>
    <property type="match status" value="1"/>
</dbReference>
<evidence type="ECO:0000313" key="1">
    <source>
        <dbReference type="EMBL" id="MDQ0359727.1"/>
    </source>
</evidence>
<dbReference type="RefSeq" id="WP_307405085.1">
    <property type="nucleotide sequence ID" value="NZ_JAUSUR010000001.1"/>
</dbReference>
<gene>
    <name evidence="1" type="ORF">J2S15_000458</name>
</gene>
<dbReference type="Proteomes" id="UP001230220">
    <property type="component" value="Unassembled WGS sequence"/>
</dbReference>
<dbReference type="InterPro" id="IPR007344">
    <property type="entry name" value="GrpB/CoaE"/>
</dbReference>
<dbReference type="Pfam" id="PF04229">
    <property type="entry name" value="GrpB"/>
    <property type="match status" value="1"/>
</dbReference>
<evidence type="ECO:0000313" key="2">
    <source>
        <dbReference type="Proteomes" id="UP001230220"/>
    </source>
</evidence>
<protein>
    <submittedName>
        <fullName evidence="1">GrpB-like predicted nucleotidyltransferase (UPF0157 family)</fullName>
    </submittedName>
</protein>
<dbReference type="InterPro" id="IPR043519">
    <property type="entry name" value="NT_sf"/>
</dbReference>